<keyword evidence="6 10" id="KW-0378">Hydrolase</keyword>
<evidence type="ECO:0000256" key="11">
    <source>
        <dbReference type="SAM" id="MobiDB-lite"/>
    </source>
</evidence>
<keyword evidence="5" id="KW-0732">Signal</keyword>
<dbReference type="OrthoDB" id="4756206at2759"/>
<evidence type="ECO:0000256" key="10">
    <source>
        <dbReference type="RuleBase" id="RU361208"/>
    </source>
</evidence>
<organism evidence="12 13">
    <name type="scientific">Rhodotorula toruloides</name>
    <name type="common">Yeast</name>
    <name type="synonym">Rhodosporidium toruloides</name>
    <dbReference type="NCBI Taxonomy" id="5286"/>
    <lineage>
        <taxon>Eukaryota</taxon>
        <taxon>Fungi</taxon>
        <taxon>Dikarya</taxon>
        <taxon>Basidiomycota</taxon>
        <taxon>Pucciniomycotina</taxon>
        <taxon>Microbotryomycetes</taxon>
        <taxon>Sporidiobolales</taxon>
        <taxon>Sporidiobolaceae</taxon>
        <taxon>Rhodotorula</taxon>
    </lineage>
</organism>
<dbReference type="InterPro" id="IPR009939">
    <property type="entry name" value="Chitosanase_fungal"/>
</dbReference>
<proteinExistence type="inferred from homology"/>
<feature type="region of interest" description="Disordered" evidence="11">
    <location>
        <begin position="264"/>
        <end position="386"/>
    </location>
</feature>
<evidence type="ECO:0000256" key="9">
    <source>
        <dbReference type="ARBA" id="ARBA00023326"/>
    </source>
</evidence>
<comment type="similarity">
    <text evidence="3 10">Belongs to the glycosyl hydrolase 75 family.</text>
</comment>
<dbReference type="GO" id="GO:0005576">
    <property type="term" value="C:extracellular region"/>
    <property type="evidence" value="ECO:0007669"/>
    <property type="project" value="UniProtKB-SubCell"/>
</dbReference>
<evidence type="ECO:0000256" key="1">
    <source>
        <dbReference type="ARBA" id="ARBA00000405"/>
    </source>
</evidence>
<feature type="region of interest" description="Disordered" evidence="11">
    <location>
        <begin position="1"/>
        <end position="32"/>
    </location>
</feature>
<feature type="compositionally biased region" description="Low complexity" evidence="11">
    <location>
        <begin position="347"/>
        <end position="358"/>
    </location>
</feature>
<feature type="compositionally biased region" description="Pro residues" evidence="11">
    <location>
        <begin position="7"/>
        <end position="20"/>
    </location>
</feature>
<reference evidence="12 13" key="1">
    <citation type="journal article" date="2018" name="Elife">
        <title>Functional genomics of lipid metabolism in the oleaginous yeast Rhodosporidium toruloides.</title>
        <authorList>
            <person name="Coradetti S.T."/>
            <person name="Pinel D."/>
            <person name="Geiselman G."/>
            <person name="Ito M."/>
            <person name="Mondo S."/>
            <person name="Reilly M.C."/>
            <person name="Cheng Y.F."/>
            <person name="Bauer S."/>
            <person name="Grigoriev I."/>
            <person name="Gladden J.M."/>
            <person name="Simmons B.A."/>
            <person name="Brem R."/>
            <person name="Arkin A.P."/>
            <person name="Skerker J.M."/>
        </authorList>
    </citation>
    <scope>NUCLEOTIDE SEQUENCE [LARGE SCALE GENOMIC DNA]</scope>
    <source>
        <strain evidence="12 13">NBRC 0880</strain>
    </source>
</reference>
<feature type="compositionally biased region" description="Gly residues" evidence="11">
    <location>
        <begin position="330"/>
        <end position="346"/>
    </location>
</feature>
<feature type="compositionally biased region" description="Gly residues" evidence="11">
    <location>
        <begin position="272"/>
        <end position="283"/>
    </location>
</feature>
<dbReference type="PANTHER" id="PTHR42061">
    <property type="entry name" value="ENDO-CHITOSANASE"/>
    <property type="match status" value="1"/>
</dbReference>
<keyword evidence="9 10" id="KW-0624">Polysaccharide degradation</keyword>
<gene>
    <name evidence="12" type="ORF">AAT19DRAFT_10896</name>
</gene>
<dbReference type="PANTHER" id="PTHR42061:SF6">
    <property type="entry name" value="ENDO-CHITOSANASE"/>
    <property type="match status" value="1"/>
</dbReference>
<evidence type="ECO:0000256" key="3">
    <source>
        <dbReference type="ARBA" id="ARBA00007799"/>
    </source>
</evidence>
<dbReference type="GO" id="GO:0016977">
    <property type="term" value="F:chitosanase activity"/>
    <property type="evidence" value="ECO:0007669"/>
    <property type="project" value="UniProtKB-EC"/>
</dbReference>
<comment type="function">
    <text evidence="10">Chitosanase catalyzing the endo-type cleavage of chitosan, the deacylated form of chitin. Chitosanase may be crucial in the degradation of the deacetylated portion of chitin in the fungal cell wall.</text>
</comment>
<feature type="compositionally biased region" description="Gly residues" evidence="11">
    <location>
        <begin position="295"/>
        <end position="307"/>
    </location>
</feature>
<feature type="compositionally biased region" description="Low complexity" evidence="11">
    <location>
        <begin position="308"/>
        <end position="329"/>
    </location>
</feature>
<dbReference type="GO" id="GO:0000272">
    <property type="term" value="P:polysaccharide catabolic process"/>
    <property type="evidence" value="ECO:0007669"/>
    <property type="project" value="UniProtKB-KW"/>
</dbReference>
<keyword evidence="4" id="KW-0964">Secreted</keyword>
<dbReference type="EC" id="3.2.1.132" evidence="10"/>
<keyword evidence="8 10" id="KW-0326">Glycosidase</keyword>
<dbReference type="AlphaFoldDB" id="A0A2S9ZY85"/>
<evidence type="ECO:0000313" key="12">
    <source>
        <dbReference type="EMBL" id="PRQ70739.1"/>
    </source>
</evidence>
<evidence type="ECO:0000256" key="8">
    <source>
        <dbReference type="ARBA" id="ARBA00023295"/>
    </source>
</evidence>
<dbReference type="Pfam" id="PF07335">
    <property type="entry name" value="Glyco_hydro_75"/>
    <property type="match status" value="1"/>
</dbReference>
<evidence type="ECO:0000256" key="2">
    <source>
        <dbReference type="ARBA" id="ARBA00004613"/>
    </source>
</evidence>
<sequence>MPALVPSYPPLPPPHSPLPTSPSSLSRRASSTNPSLLFDVPASLSTFLSQLGTEGSLSCEKGGGVGLDTRSGGYHTNGKGKSGTRYCGDKKEAPKMVWWQSNMDVDCDGSNKKGPCSNDGSFQGQTAFQDKSGKDIDAHYVVIDQDKDFDPTKFGIEPLSVVAVVCGGKLTFGIWADTNAQGDMGEVSVYLAQVCFGTGMNGDAGYDNPDVLYVAFPGEKSETVPSREGKDLNEIMTIGQGLVQKVFGGGGAVDSGGAGSLTGVSGASHSGGRAGSTGGGGGKLSDQATASSAGLSGGNLGATGSGGATEAAPIPTGNSAATASSASEGAFGGLSTSGGTAGGSTPPGGSSSALLGSTGMLGGNAAWPARQTIRAREQERRNKRQRVRWGVCAAVEAYESKKPE</sequence>
<evidence type="ECO:0000256" key="5">
    <source>
        <dbReference type="ARBA" id="ARBA00022729"/>
    </source>
</evidence>
<evidence type="ECO:0000313" key="13">
    <source>
        <dbReference type="Proteomes" id="UP000239560"/>
    </source>
</evidence>
<accession>A0A2S9ZY85</accession>
<protein>
    <recommendedName>
        <fullName evidence="10">Endo-chitosanase</fullName>
        <ecNumber evidence="10">3.2.1.132</ecNumber>
    </recommendedName>
</protein>
<keyword evidence="7" id="KW-0119">Carbohydrate metabolism</keyword>
<comment type="caution">
    <text evidence="12">The sequence shown here is derived from an EMBL/GenBank/DDBJ whole genome shotgun (WGS) entry which is preliminary data.</text>
</comment>
<evidence type="ECO:0000256" key="6">
    <source>
        <dbReference type="ARBA" id="ARBA00022801"/>
    </source>
</evidence>
<evidence type="ECO:0000256" key="7">
    <source>
        <dbReference type="ARBA" id="ARBA00023277"/>
    </source>
</evidence>
<comment type="subcellular location">
    <subcellularLocation>
        <location evidence="2 10">Secreted</location>
    </subcellularLocation>
</comment>
<dbReference type="EMBL" id="LCTV02000014">
    <property type="protein sequence ID" value="PRQ70739.1"/>
    <property type="molecule type" value="Genomic_DNA"/>
</dbReference>
<comment type="catalytic activity">
    <reaction evidence="1 10">
        <text>Endohydrolysis of beta-(1-&gt;4)-linkages between D-glucosamine residues in a partly acetylated chitosan.</text>
        <dbReference type="EC" id="3.2.1.132"/>
    </reaction>
</comment>
<evidence type="ECO:0000256" key="4">
    <source>
        <dbReference type="ARBA" id="ARBA00022525"/>
    </source>
</evidence>
<feature type="compositionally biased region" description="Low complexity" evidence="11">
    <location>
        <begin position="21"/>
        <end position="32"/>
    </location>
</feature>
<name>A0A2S9ZY85_RHOTO</name>
<dbReference type="Proteomes" id="UP000239560">
    <property type="component" value="Unassembled WGS sequence"/>
</dbReference>